<dbReference type="Gene3D" id="1.10.10.10">
    <property type="entry name" value="Winged helix-like DNA-binding domain superfamily/Winged helix DNA-binding domain"/>
    <property type="match status" value="1"/>
</dbReference>
<evidence type="ECO:0000259" key="4">
    <source>
        <dbReference type="PROSITE" id="PS50949"/>
    </source>
</evidence>
<keyword evidence="1" id="KW-0805">Transcription regulation</keyword>
<dbReference type="InterPro" id="IPR036390">
    <property type="entry name" value="WH_DNA-bd_sf"/>
</dbReference>
<evidence type="ECO:0000313" key="5">
    <source>
        <dbReference type="EMBL" id="UTJ05080.1"/>
    </source>
</evidence>
<dbReference type="InterPro" id="IPR011663">
    <property type="entry name" value="UTRA"/>
</dbReference>
<evidence type="ECO:0000256" key="3">
    <source>
        <dbReference type="ARBA" id="ARBA00023163"/>
    </source>
</evidence>
<sequence length="240" mass="27509">MKKVTKPTYIKLYEQILKSIESKEYNVSEKLPSENELAKQFDVNRHTVRQALSLLKDKGFIYTKRGKGNFISNIKVPYSITDKSSYSSKILDLGYEPKTKLLSANIVEPSEDVINNLGLSKKLKVIELKLLRYANDLPISVSYSYFDAFIYREIINNLDMEPFSLYKILNKCYPNLEIRKVSTVFESLVSTKEFSKLLMMPSNSPILAASTLSKDQDGNFVEYGTSYFRADTCKIKVDLI</sequence>
<dbReference type="InterPro" id="IPR028978">
    <property type="entry name" value="Chorismate_lyase_/UTRA_dom_sf"/>
</dbReference>
<dbReference type="Proteomes" id="UP001060012">
    <property type="component" value="Chromosome"/>
</dbReference>
<keyword evidence="3" id="KW-0804">Transcription</keyword>
<dbReference type="Gene3D" id="3.40.1410.10">
    <property type="entry name" value="Chorismate lyase-like"/>
    <property type="match status" value="1"/>
</dbReference>
<protein>
    <submittedName>
        <fullName evidence="5">GntR family transcriptional regulator</fullName>
    </submittedName>
</protein>
<name>A0ABY5E1S2_9BACT</name>
<organism evidence="5 6">
    <name type="scientific">Arcobacter roscoffensis</name>
    <dbReference type="NCBI Taxonomy" id="2961520"/>
    <lineage>
        <taxon>Bacteria</taxon>
        <taxon>Pseudomonadati</taxon>
        <taxon>Campylobacterota</taxon>
        <taxon>Epsilonproteobacteria</taxon>
        <taxon>Campylobacterales</taxon>
        <taxon>Arcobacteraceae</taxon>
        <taxon>Arcobacter</taxon>
    </lineage>
</organism>
<dbReference type="PANTHER" id="PTHR44846">
    <property type="entry name" value="MANNOSYL-D-GLYCERATE TRANSPORT/METABOLISM SYSTEM REPRESSOR MNGR-RELATED"/>
    <property type="match status" value="1"/>
</dbReference>
<evidence type="ECO:0000313" key="6">
    <source>
        <dbReference type="Proteomes" id="UP001060012"/>
    </source>
</evidence>
<accession>A0ABY5E1S2</accession>
<evidence type="ECO:0000256" key="2">
    <source>
        <dbReference type="ARBA" id="ARBA00023125"/>
    </source>
</evidence>
<dbReference type="Pfam" id="PF00392">
    <property type="entry name" value="GntR"/>
    <property type="match status" value="1"/>
</dbReference>
<dbReference type="PANTHER" id="PTHR44846:SF1">
    <property type="entry name" value="MANNOSYL-D-GLYCERATE TRANSPORT_METABOLISM SYSTEM REPRESSOR MNGR-RELATED"/>
    <property type="match status" value="1"/>
</dbReference>
<dbReference type="Pfam" id="PF07702">
    <property type="entry name" value="UTRA"/>
    <property type="match status" value="1"/>
</dbReference>
<dbReference type="RefSeq" id="WP_254575261.1">
    <property type="nucleotide sequence ID" value="NZ_CP100595.1"/>
</dbReference>
<dbReference type="SUPFAM" id="SSF46785">
    <property type="entry name" value="Winged helix' DNA-binding domain"/>
    <property type="match status" value="1"/>
</dbReference>
<dbReference type="SMART" id="SM00345">
    <property type="entry name" value="HTH_GNTR"/>
    <property type="match status" value="1"/>
</dbReference>
<keyword evidence="6" id="KW-1185">Reference proteome</keyword>
<evidence type="ECO:0000256" key="1">
    <source>
        <dbReference type="ARBA" id="ARBA00023015"/>
    </source>
</evidence>
<dbReference type="InterPro" id="IPR036388">
    <property type="entry name" value="WH-like_DNA-bd_sf"/>
</dbReference>
<dbReference type="SUPFAM" id="SSF64288">
    <property type="entry name" value="Chorismate lyase-like"/>
    <property type="match status" value="1"/>
</dbReference>
<reference evidence="5" key="1">
    <citation type="submission" date="2022-07" db="EMBL/GenBank/DDBJ databases">
        <title>Arcobacter roscoffensis sp. nov., a marine bacterium isolated from coastal seawater collected from Roscoff, France.</title>
        <authorList>
            <person name="Pascual J."/>
            <person name="Lepeaux C."/>
            <person name="Methner A."/>
            <person name="Overmann J."/>
        </authorList>
    </citation>
    <scope>NUCLEOTIDE SEQUENCE</scope>
    <source>
        <strain evidence="5">ARW1-2F2</strain>
    </source>
</reference>
<dbReference type="CDD" id="cd07377">
    <property type="entry name" value="WHTH_GntR"/>
    <property type="match status" value="1"/>
</dbReference>
<gene>
    <name evidence="5" type="ORF">NJU99_07305</name>
</gene>
<dbReference type="PROSITE" id="PS50949">
    <property type="entry name" value="HTH_GNTR"/>
    <property type="match status" value="1"/>
</dbReference>
<proteinExistence type="predicted"/>
<dbReference type="PRINTS" id="PR00035">
    <property type="entry name" value="HTHGNTR"/>
</dbReference>
<dbReference type="InterPro" id="IPR050679">
    <property type="entry name" value="Bact_HTH_transcr_reg"/>
</dbReference>
<keyword evidence="2" id="KW-0238">DNA-binding</keyword>
<feature type="domain" description="HTH gntR-type" evidence="4">
    <location>
        <begin position="6"/>
        <end position="74"/>
    </location>
</feature>
<dbReference type="SMART" id="SM00866">
    <property type="entry name" value="UTRA"/>
    <property type="match status" value="1"/>
</dbReference>
<dbReference type="EMBL" id="CP100595">
    <property type="protein sequence ID" value="UTJ05080.1"/>
    <property type="molecule type" value="Genomic_DNA"/>
</dbReference>
<dbReference type="InterPro" id="IPR000524">
    <property type="entry name" value="Tscrpt_reg_HTH_GntR"/>
</dbReference>